<evidence type="ECO:0000313" key="6">
    <source>
        <dbReference type="EMBL" id="KAB7705969.1"/>
    </source>
</evidence>
<dbReference type="InterPro" id="IPR036615">
    <property type="entry name" value="Mur_ligase_C_dom_sf"/>
</dbReference>
<accession>A0A6I1FIP6</accession>
<feature type="domain" description="Mur ligase central" evidence="5">
    <location>
        <begin position="128"/>
        <end position="315"/>
    </location>
</feature>
<evidence type="ECO:0000256" key="1">
    <source>
        <dbReference type="ARBA" id="ARBA00022598"/>
    </source>
</evidence>
<keyword evidence="1" id="KW-0436">Ligase</keyword>
<protein>
    <recommendedName>
        <fullName evidence="8">UDP-N-acetylmuramoyl-tripeptide--D-alanyl-D-alanine ligase</fullName>
    </recommendedName>
</protein>
<feature type="domain" description="Mur ligase C-terminal" evidence="4">
    <location>
        <begin position="338"/>
        <end position="461"/>
    </location>
</feature>
<dbReference type="SUPFAM" id="SSF53244">
    <property type="entry name" value="MurD-like peptide ligases, peptide-binding domain"/>
    <property type="match status" value="1"/>
</dbReference>
<dbReference type="PANTHER" id="PTHR43024">
    <property type="entry name" value="UDP-N-ACETYLMURAMOYL-TRIPEPTIDE--D-ALANYL-D-ALANINE LIGASE"/>
    <property type="match status" value="1"/>
</dbReference>
<sequence>MHTIYCIYPSQNLTGGISSLRTLFLKDILTSMGIRPYKAHRGVSISEVIHNKSYAGHNTLYFQLRKRTVLDGKKYKDYDDFYIVTDAPFVNMDKLKPEQIIMVDDVVRSFFKFTSYYRHLFNIPIVAVTGTCGKTTTKEMLKHILQKDFTVQATISNQNTGYFNLPYLMGIDDETDIAIIETAVSGYGHMMETCKHFFPNIGIITMIDVDHTDNFPSFRDYIAEKENLMKGLNNKGTLIINVDDPNILSMNFSKYKGKIVTYGKSKNADFNITDILFNESKMHFKVNYKGKLYNGVVPGMGEHNVYNATASIAAAIEVGININTAIKRLASFHHLNSRFQIIEGRNQVTIIDDTWKSNPASLKNGLSSLKKMSLPTQRTIAVLGRMAALGIYAAEEYAKAGRLLKELGIDILITKGFITKDIGRAAIHAGMKKENIYHFSQAEEMKAFLDSFLQPNDLLYFKTGGNDGVFDEIIQYLKKDI</sequence>
<evidence type="ECO:0000259" key="5">
    <source>
        <dbReference type="Pfam" id="PF08245"/>
    </source>
</evidence>
<dbReference type="EMBL" id="WEIO01000007">
    <property type="protein sequence ID" value="KAB7705969.1"/>
    <property type="molecule type" value="Genomic_DNA"/>
</dbReference>
<organism evidence="6 7">
    <name type="scientific">Bacillus aerolatus</name>
    <dbReference type="NCBI Taxonomy" id="2653354"/>
    <lineage>
        <taxon>Bacteria</taxon>
        <taxon>Bacillati</taxon>
        <taxon>Bacillota</taxon>
        <taxon>Bacilli</taxon>
        <taxon>Bacillales</taxon>
        <taxon>Bacillaceae</taxon>
        <taxon>Bacillus</taxon>
    </lineage>
</organism>
<dbReference type="PANTHER" id="PTHR43024:SF1">
    <property type="entry name" value="UDP-N-ACETYLMURAMOYL-TRIPEPTIDE--D-ALANYL-D-ALANINE LIGASE"/>
    <property type="match status" value="1"/>
</dbReference>
<keyword evidence="7" id="KW-1185">Reference proteome</keyword>
<dbReference type="AlphaFoldDB" id="A0A6I1FIP6"/>
<dbReference type="GO" id="GO:0016881">
    <property type="term" value="F:acid-amino acid ligase activity"/>
    <property type="evidence" value="ECO:0007669"/>
    <property type="project" value="InterPro"/>
</dbReference>
<evidence type="ECO:0000256" key="2">
    <source>
        <dbReference type="ARBA" id="ARBA00022741"/>
    </source>
</evidence>
<dbReference type="Gene3D" id="3.40.1190.10">
    <property type="entry name" value="Mur-like, catalytic domain"/>
    <property type="match status" value="1"/>
</dbReference>
<keyword evidence="2" id="KW-0547">Nucleotide-binding</keyword>
<name>A0A6I1FIP6_9BACI</name>
<gene>
    <name evidence="6" type="ORF">F9802_12960</name>
</gene>
<dbReference type="Pfam" id="PF02875">
    <property type="entry name" value="Mur_ligase_C"/>
    <property type="match status" value="1"/>
</dbReference>
<evidence type="ECO:0000259" key="4">
    <source>
        <dbReference type="Pfam" id="PF02875"/>
    </source>
</evidence>
<keyword evidence="3" id="KW-0067">ATP-binding</keyword>
<dbReference type="Gene3D" id="3.90.190.20">
    <property type="entry name" value="Mur ligase, C-terminal domain"/>
    <property type="match status" value="1"/>
</dbReference>
<comment type="caution">
    <text evidence="6">The sequence shown here is derived from an EMBL/GenBank/DDBJ whole genome shotgun (WGS) entry which is preliminary data.</text>
</comment>
<evidence type="ECO:0008006" key="8">
    <source>
        <dbReference type="Google" id="ProtNLM"/>
    </source>
</evidence>
<evidence type="ECO:0000313" key="7">
    <source>
        <dbReference type="Proteomes" id="UP000429595"/>
    </source>
</evidence>
<dbReference type="Proteomes" id="UP000429595">
    <property type="component" value="Unassembled WGS sequence"/>
</dbReference>
<reference evidence="6 7" key="1">
    <citation type="submission" date="2019-10" db="EMBL/GenBank/DDBJ databases">
        <title>Bacillus aerolatum sp. nov., isolated from bioaerosol of sport playgrounds.</title>
        <authorList>
            <person name="Chen P."/>
            <person name="Zhang G."/>
        </authorList>
    </citation>
    <scope>NUCLEOTIDE SEQUENCE [LARGE SCALE GENOMIC DNA]</scope>
    <source>
        <strain evidence="6 7">CX253</strain>
    </source>
</reference>
<dbReference type="InterPro" id="IPR051046">
    <property type="entry name" value="MurCDEF_CellWall_CoF430Synth"/>
</dbReference>
<dbReference type="InterPro" id="IPR013221">
    <property type="entry name" value="Mur_ligase_cen"/>
</dbReference>
<dbReference type="GO" id="GO:0005524">
    <property type="term" value="F:ATP binding"/>
    <property type="evidence" value="ECO:0007669"/>
    <property type="project" value="UniProtKB-KW"/>
</dbReference>
<dbReference type="InterPro" id="IPR004101">
    <property type="entry name" value="Mur_ligase_C"/>
</dbReference>
<dbReference type="SUPFAM" id="SSF53623">
    <property type="entry name" value="MurD-like peptide ligases, catalytic domain"/>
    <property type="match status" value="1"/>
</dbReference>
<proteinExistence type="predicted"/>
<dbReference type="InterPro" id="IPR036565">
    <property type="entry name" value="Mur-like_cat_sf"/>
</dbReference>
<evidence type="ECO:0000256" key="3">
    <source>
        <dbReference type="ARBA" id="ARBA00022840"/>
    </source>
</evidence>
<dbReference type="Pfam" id="PF08245">
    <property type="entry name" value="Mur_ligase_M"/>
    <property type="match status" value="1"/>
</dbReference>